<evidence type="ECO:0008006" key="4">
    <source>
        <dbReference type="Google" id="ProtNLM"/>
    </source>
</evidence>
<reference evidence="2 3" key="2">
    <citation type="journal article" date="2016" name="Genome Announc.">
        <title>Draft Genome Sequences of Streptomyces scabiei S58, Streptomyces turgidiscabies T45, and Streptomyces acidiscabies a10, the Pathogens of Potato Common Scab, Isolated in Japan.</title>
        <authorList>
            <person name="Tomihama T."/>
            <person name="Nishi Y."/>
            <person name="Sakai M."/>
            <person name="Ikenaga M."/>
            <person name="Okubo T."/>
            <person name="Ikeda S."/>
        </authorList>
    </citation>
    <scope>NUCLEOTIDE SEQUENCE [LARGE SCALE GENOMIC DNA]</scope>
    <source>
        <strain evidence="2 3">S58</strain>
    </source>
</reference>
<dbReference type="SUPFAM" id="SSF56281">
    <property type="entry name" value="Metallo-hydrolase/oxidoreductase"/>
    <property type="match status" value="1"/>
</dbReference>
<dbReference type="InterPro" id="IPR036866">
    <property type="entry name" value="RibonucZ/Hydroxyglut_hydro"/>
</dbReference>
<protein>
    <recommendedName>
        <fullName evidence="4">Metallo-beta-lactamase domain-containing protein</fullName>
    </recommendedName>
</protein>
<dbReference type="Gene3D" id="3.60.15.10">
    <property type="entry name" value="Ribonuclease Z/Hydroxyacylglutathione hydrolase-like"/>
    <property type="match status" value="1"/>
</dbReference>
<proteinExistence type="predicted"/>
<evidence type="ECO:0000313" key="3">
    <source>
        <dbReference type="Proteomes" id="UP000067448"/>
    </source>
</evidence>
<name>A0A100JUD5_STRSC</name>
<accession>A0A100JUD5</accession>
<feature type="compositionally biased region" description="Basic and acidic residues" evidence="1">
    <location>
        <begin position="22"/>
        <end position="46"/>
    </location>
</feature>
<sequence length="401" mass="43823">MLTFDFLDARHGDCFLVRWDAERDGQGPEGGRGPEDRRGPDGERVMLVDGGPSPVYRASLQGRLHRLTGPDGGRARRGGHDRDGDPPAHDPPRDGLPPHLDVVCLSHVDDDHAGGLVRLFRDMRQAQQDGEALPYEVDALWFNSVEELVDRHVPGLSASVHPLLERAAASEAAVTASYNQGRDIRDAAVALRLDGNDPFGGPLTEGAEATLHDLDVTVVAPDEGALAELAEKWHEARRRGDPEVISAAYADDSVPNLSSIVLLLRHADGTALLTGDARGDHVLAGLRALDLLDDAAPFHVDLLKLPHHGSERNVEPDFFERIRADHYVISADGVRHHHPGEDTLRWLVESRAPEEEYVVHLTNHIPFAEEALAELRADRAFEVEVRGPADQALVISMGDRP</sequence>
<evidence type="ECO:0000313" key="2">
    <source>
        <dbReference type="EMBL" id="GAQ65864.1"/>
    </source>
</evidence>
<organism evidence="2 3">
    <name type="scientific">Streptomyces scabiei</name>
    <dbReference type="NCBI Taxonomy" id="1930"/>
    <lineage>
        <taxon>Bacteria</taxon>
        <taxon>Bacillati</taxon>
        <taxon>Actinomycetota</taxon>
        <taxon>Actinomycetes</taxon>
        <taxon>Kitasatosporales</taxon>
        <taxon>Streptomycetaceae</taxon>
        <taxon>Streptomyces</taxon>
    </lineage>
</organism>
<feature type="compositionally biased region" description="Basic and acidic residues" evidence="1">
    <location>
        <begin position="78"/>
        <end position="93"/>
    </location>
</feature>
<comment type="caution">
    <text evidence="2">The sequence shown here is derived from an EMBL/GenBank/DDBJ whole genome shotgun (WGS) entry which is preliminary data.</text>
</comment>
<dbReference type="AlphaFoldDB" id="A0A100JUD5"/>
<dbReference type="OrthoDB" id="2971563at2"/>
<evidence type="ECO:0000256" key="1">
    <source>
        <dbReference type="SAM" id="MobiDB-lite"/>
    </source>
</evidence>
<reference evidence="3" key="3">
    <citation type="submission" date="2016-02" db="EMBL/GenBank/DDBJ databases">
        <title>Draft genome of pathogenic Streptomyces sp. in Japan.</title>
        <authorList>
            <person name="Tomihama T."/>
            <person name="Ikenaga M."/>
            <person name="Sakai M."/>
            <person name="Okubo T."/>
            <person name="Ikeda S."/>
        </authorList>
    </citation>
    <scope>NUCLEOTIDE SEQUENCE [LARGE SCALE GENOMIC DNA]</scope>
    <source>
        <strain evidence="3">S58</strain>
    </source>
</reference>
<dbReference type="RefSeq" id="WP_059083196.1">
    <property type="nucleotide sequence ID" value="NZ_BCMM01000035.1"/>
</dbReference>
<dbReference type="PANTHER" id="PTHR30619:SF1">
    <property type="entry name" value="RECOMBINATION PROTEIN 2"/>
    <property type="match status" value="1"/>
</dbReference>
<dbReference type="Proteomes" id="UP000067448">
    <property type="component" value="Unassembled WGS sequence"/>
</dbReference>
<gene>
    <name evidence="2" type="ORF">SsS58_06291</name>
</gene>
<dbReference type="InterPro" id="IPR052159">
    <property type="entry name" value="Competence_DNA_uptake"/>
</dbReference>
<feature type="region of interest" description="Disordered" evidence="1">
    <location>
        <begin position="22"/>
        <end position="98"/>
    </location>
</feature>
<dbReference type="EMBL" id="BCMM01000035">
    <property type="protein sequence ID" value="GAQ65864.1"/>
    <property type="molecule type" value="Genomic_DNA"/>
</dbReference>
<reference evidence="3" key="1">
    <citation type="submission" date="2015-11" db="EMBL/GenBank/DDBJ databases">
        <authorList>
            <consortium name="Cross-ministerial Strategic Innovation Promotion Program (SIP) consortium"/>
            <person name="Tomihama T."/>
            <person name="Ikenaga M."/>
            <person name="Sakai M."/>
            <person name="Okubo T."/>
            <person name="Ikeda S."/>
        </authorList>
    </citation>
    <scope>NUCLEOTIDE SEQUENCE [LARGE SCALE GENOMIC DNA]</scope>
    <source>
        <strain evidence="3">S58</strain>
    </source>
</reference>
<dbReference type="PANTHER" id="PTHR30619">
    <property type="entry name" value="DNA INTERNALIZATION/COMPETENCE PROTEIN COMEC/REC2"/>
    <property type="match status" value="1"/>
</dbReference>